<evidence type="ECO:0000313" key="1">
    <source>
        <dbReference type="EMBL" id="KAK1805644.1"/>
    </source>
</evidence>
<accession>A0AAD8ZUU7</accession>
<organism evidence="1 2">
    <name type="scientific">Electrophorus voltai</name>
    <dbReference type="NCBI Taxonomy" id="2609070"/>
    <lineage>
        <taxon>Eukaryota</taxon>
        <taxon>Metazoa</taxon>
        <taxon>Chordata</taxon>
        <taxon>Craniata</taxon>
        <taxon>Vertebrata</taxon>
        <taxon>Euteleostomi</taxon>
        <taxon>Actinopterygii</taxon>
        <taxon>Neopterygii</taxon>
        <taxon>Teleostei</taxon>
        <taxon>Ostariophysi</taxon>
        <taxon>Gymnotiformes</taxon>
        <taxon>Gymnotoidei</taxon>
        <taxon>Gymnotidae</taxon>
        <taxon>Electrophorus</taxon>
    </lineage>
</organism>
<gene>
    <name evidence="1" type="ORF">P4O66_019929</name>
</gene>
<name>A0AAD8ZUU7_9TELE</name>
<dbReference type="Proteomes" id="UP001239994">
    <property type="component" value="Unassembled WGS sequence"/>
</dbReference>
<keyword evidence="2" id="KW-1185">Reference proteome</keyword>
<proteinExistence type="predicted"/>
<comment type="caution">
    <text evidence="1">The sequence shown here is derived from an EMBL/GenBank/DDBJ whole genome shotgun (WGS) entry which is preliminary data.</text>
</comment>
<dbReference type="EMBL" id="JAROKS010000003">
    <property type="protein sequence ID" value="KAK1805644.1"/>
    <property type="molecule type" value="Genomic_DNA"/>
</dbReference>
<protein>
    <submittedName>
        <fullName evidence="1">Uncharacterized protein</fullName>
    </submittedName>
</protein>
<sequence>MFYIIIFIWVVFCIDGHAIKELHLVLHSLAATLYEFYLAVLCVRRGTLLILRSLVCFYADFPQDGRNGAAQFAEGVCEACRTLPYLLGAATGLCVAGSHALKGALFLVPSTFGLLFVDDAGMERWRKERKRARKNAQVERYPSVYCYDPMTFPRLRTGKMYFQD</sequence>
<reference evidence="1" key="1">
    <citation type="submission" date="2023-03" db="EMBL/GenBank/DDBJ databases">
        <title>Electrophorus voltai genome.</title>
        <authorList>
            <person name="Bian C."/>
        </authorList>
    </citation>
    <scope>NUCLEOTIDE SEQUENCE</scope>
    <source>
        <strain evidence="1">CB-2022</strain>
        <tissue evidence="1">Muscle</tissue>
    </source>
</reference>
<evidence type="ECO:0000313" key="2">
    <source>
        <dbReference type="Proteomes" id="UP001239994"/>
    </source>
</evidence>
<dbReference type="AlphaFoldDB" id="A0AAD8ZUU7"/>